<feature type="repeat" description="TPR" evidence="3">
    <location>
        <begin position="270"/>
        <end position="303"/>
    </location>
</feature>
<evidence type="ECO:0000313" key="4">
    <source>
        <dbReference type="EMBL" id="SDG60900.1"/>
    </source>
</evidence>
<proteinExistence type="predicted"/>
<dbReference type="InterPro" id="IPR013105">
    <property type="entry name" value="TPR_2"/>
</dbReference>
<keyword evidence="2 3" id="KW-0802">TPR repeat</keyword>
<dbReference type="Pfam" id="PF00515">
    <property type="entry name" value="TPR_1"/>
    <property type="match status" value="1"/>
</dbReference>
<feature type="repeat" description="TPR" evidence="3">
    <location>
        <begin position="406"/>
        <end position="439"/>
    </location>
</feature>
<dbReference type="PANTHER" id="PTHR12558">
    <property type="entry name" value="CELL DIVISION CYCLE 16,23,27"/>
    <property type="match status" value="1"/>
</dbReference>
<evidence type="ECO:0000256" key="1">
    <source>
        <dbReference type="ARBA" id="ARBA00022737"/>
    </source>
</evidence>
<feature type="repeat" description="TPR" evidence="3">
    <location>
        <begin position="236"/>
        <end position="269"/>
    </location>
</feature>
<dbReference type="SMART" id="SM00028">
    <property type="entry name" value="TPR"/>
    <property type="match status" value="11"/>
</dbReference>
<dbReference type="AlphaFoldDB" id="A0A1G7VPR6"/>
<keyword evidence="5" id="KW-1185">Reference proteome</keyword>
<dbReference type="Proteomes" id="UP000199296">
    <property type="component" value="Unassembled WGS sequence"/>
</dbReference>
<dbReference type="Pfam" id="PF13181">
    <property type="entry name" value="TPR_8"/>
    <property type="match status" value="4"/>
</dbReference>
<reference evidence="4 5" key="1">
    <citation type="submission" date="2016-10" db="EMBL/GenBank/DDBJ databases">
        <authorList>
            <person name="de Groot N.N."/>
        </authorList>
    </citation>
    <scope>NUCLEOTIDE SEQUENCE [LARGE SCALE GENOMIC DNA]</scope>
    <source>
        <strain evidence="4 5">DSM 19803</strain>
    </source>
</reference>
<dbReference type="Gene3D" id="1.25.40.10">
    <property type="entry name" value="Tetratricopeptide repeat domain"/>
    <property type="match status" value="3"/>
</dbReference>
<gene>
    <name evidence="4" type="ORF">SAMN04488027_1042</name>
</gene>
<feature type="repeat" description="TPR" evidence="3">
    <location>
        <begin position="304"/>
        <end position="337"/>
    </location>
</feature>
<dbReference type="InterPro" id="IPR011990">
    <property type="entry name" value="TPR-like_helical_dom_sf"/>
</dbReference>
<evidence type="ECO:0000256" key="3">
    <source>
        <dbReference type="PROSITE-ProRule" id="PRU00339"/>
    </source>
</evidence>
<dbReference type="OrthoDB" id="9803982at2"/>
<accession>A0A1G7VPR6</accession>
<dbReference type="RefSeq" id="WP_093366173.1">
    <property type="nucleotide sequence ID" value="NZ_FNCW01000004.1"/>
</dbReference>
<organism evidence="4 5">
    <name type="scientific">Psychroflexus sediminis</name>
    <dbReference type="NCBI Taxonomy" id="470826"/>
    <lineage>
        <taxon>Bacteria</taxon>
        <taxon>Pseudomonadati</taxon>
        <taxon>Bacteroidota</taxon>
        <taxon>Flavobacteriia</taxon>
        <taxon>Flavobacteriales</taxon>
        <taxon>Flavobacteriaceae</taxon>
        <taxon>Psychroflexus</taxon>
    </lineage>
</organism>
<dbReference type="STRING" id="470826.SAMN04488027_1042"/>
<evidence type="ECO:0000256" key="2">
    <source>
        <dbReference type="ARBA" id="ARBA00022803"/>
    </source>
</evidence>
<dbReference type="EMBL" id="FNCW01000004">
    <property type="protein sequence ID" value="SDG60900.1"/>
    <property type="molecule type" value="Genomic_DNA"/>
</dbReference>
<feature type="repeat" description="TPR" evidence="3">
    <location>
        <begin position="202"/>
        <end position="235"/>
    </location>
</feature>
<evidence type="ECO:0000313" key="5">
    <source>
        <dbReference type="Proteomes" id="UP000199296"/>
    </source>
</evidence>
<keyword evidence="1" id="KW-0677">Repeat</keyword>
<name>A0A1G7VPR6_9FLAO</name>
<protein>
    <submittedName>
        <fullName evidence="4">Tetratricopeptide repeat-containing protein</fullName>
    </submittedName>
</protein>
<feature type="repeat" description="TPR" evidence="3">
    <location>
        <begin position="66"/>
        <end position="99"/>
    </location>
</feature>
<dbReference type="PANTHER" id="PTHR12558:SF13">
    <property type="entry name" value="CELL DIVISION CYCLE PROTEIN 27 HOMOLOG"/>
    <property type="match status" value="1"/>
</dbReference>
<dbReference type="PROSITE" id="PS50005">
    <property type="entry name" value="TPR"/>
    <property type="match status" value="7"/>
</dbReference>
<dbReference type="SUPFAM" id="SSF48452">
    <property type="entry name" value="TPR-like"/>
    <property type="match status" value="2"/>
</dbReference>
<dbReference type="Pfam" id="PF14559">
    <property type="entry name" value="TPR_19"/>
    <property type="match status" value="1"/>
</dbReference>
<dbReference type="Pfam" id="PF07719">
    <property type="entry name" value="TPR_2"/>
    <property type="match status" value="1"/>
</dbReference>
<feature type="repeat" description="TPR" evidence="3">
    <location>
        <begin position="134"/>
        <end position="167"/>
    </location>
</feature>
<dbReference type="InterPro" id="IPR019734">
    <property type="entry name" value="TPR_rpt"/>
</dbReference>
<sequence length="453" mass="53659">MQLGSSHHDDFDFPIEKFEMMLKTNEVLFFDAAEFENIIGHYIDSGRLALAKKALKLALEQHPKSVNLLLMKAELYTFEDKFEKAMDLLENLKSLEPNNEEIYILIANIYSKQDLHLQAIEVLKEALNFADDLIEIHSIMGMEYLFLEDFENAKESYIQCLENDENDYTALYNIIYCFDFLNQTDEAVQFIKNFLDRQPYCEVAWHQLGKLYFEQKHYEKALEAFDYAIISDDYFIGAYLEKGKVLERLKRYKEAIECYTLTLQIDDPTAFAYLRIGKCFLKLNDPEKALKHYKKALHEDPLLDKVWLALSDYHVKIKDYKMALYYINKAIHIDEENVLYWKHFAIINLELDNIHDSAFGFKKSLELGNYELETWITRIDILIQLKHFKDALQTLKHAEDFFSHFAELEYRYAGIYFELGELEDSKDHFEKAMFLDPNYSFVMKDLFPDFKLG</sequence>
<dbReference type="PROSITE" id="PS50293">
    <property type="entry name" value="TPR_REGION"/>
    <property type="match status" value="1"/>
</dbReference>